<evidence type="ECO:0000259" key="24">
    <source>
        <dbReference type="PROSITE" id="PS50026"/>
    </source>
</evidence>
<dbReference type="PROSITE" id="PS50068">
    <property type="entry name" value="LDLRA_2"/>
    <property type="match status" value="36"/>
</dbReference>
<keyword evidence="12 23" id="KW-1133">Transmembrane helix</keyword>
<dbReference type="InParanoid" id="H2YAX9"/>
<evidence type="ECO:0000256" key="9">
    <source>
        <dbReference type="ARBA" id="ARBA00022737"/>
    </source>
</evidence>
<dbReference type="SMART" id="SM00179">
    <property type="entry name" value="EGF_CA"/>
    <property type="match status" value="8"/>
</dbReference>
<dbReference type="InterPro" id="IPR000152">
    <property type="entry name" value="EGF-type_Asp/Asn_hydroxyl_site"/>
</dbReference>
<dbReference type="eggNOG" id="KOG1215">
    <property type="taxonomic scope" value="Eukaryota"/>
</dbReference>
<dbReference type="SMART" id="SM00181">
    <property type="entry name" value="EGF"/>
    <property type="match status" value="20"/>
</dbReference>
<dbReference type="GO" id="GO:0005905">
    <property type="term" value="C:clathrin-coated pit"/>
    <property type="evidence" value="ECO:0007669"/>
    <property type="project" value="UniProtKB-KW"/>
</dbReference>
<keyword evidence="16" id="KW-0168">Coated pit</keyword>
<dbReference type="InterPro" id="IPR051221">
    <property type="entry name" value="LDLR-related"/>
</dbReference>
<feature type="disulfide bond" evidence="21">
    <location>
        <begin position="2740"/>
        <end position="2755"/>
    </location>
</feature>
<dbReference type="GO" id="GO:0016324">
    <property type="term" value="C:apical plasma membrane"/>
    <property type="evidence" value="ECO:0007669"/>
    <property type="project" value="TreeGrafter"/>
</dbReference>
<feature type="disulfide bond" evidence="21">
    <location>
        <begin position="127"/>
        <end position="145"/>
    </location>
</feature>
<dbReference type="STRING" id="51511.ENSCSAVP00000002477"/>
<dbReference type="FunFam" id="4.10.400.10:FF:000045">
    <property type="entry name" value="Low-density lipoprotein receptor-related protein 2"/>
    <property type="match status" value="1"/>
</dbReference>
<dbReference type="InterPro" id="IPR049883">
    <property type="entry name" value="NOTCH1_EGF-like"/>
</dbReference>
<feature type="disulfide bond" evidence="21">
    <location>
        <begin position="3014"/>
        <end position="3026"/>
    </location>
</feature>
<evidence type="ECO:0000256" key="10">
    <source>
        <dbReference type="ARBA" id="ARBA00022753"/>
    </source>
</evidence>
<feature type="repeat" description="LDL-receptor class B" evidence="22">
    <location>
        <begin position="1505"/>
        <end position="1547"/>
    </location>
</feature>
<evidence type="ECO:0000256" key="12">
    <source>
        <dbReference type="ARBA" id="ARBA00022989"/>
    </source>
</evidence>
<dbReference type="GO" id="GO:0031904">
    <property type="term" value="C:endosome lumen"/>
    <property type="evidence" value="ECO:0007669"/>
    <property type="project" value="UniProtKB-SubCell"/>
</dbReference>
<feature type="repeat" description="LDL-receptor class B" evidence="22">
    <location>
        <begin position="4138"/>
        <end position="4179"/>
    </location>
</feature>
<dbReference type="OMA" id="RTCQPEQ"/>
<evidence type="ECO:0000256" key="11">
    <source>
        <dbReference type="ARBA" id="ARBA00022837"/>
    </source>
</evidence>
<feature type="disulfide bond" evidence="21">
    <location>
        <begin position="3909"/>
        <end position="3921"/>
    </location>
</feature>
<dbReference type="SMART" id="SM00192">
    <property type="entry name" value="LDLa"/>
    <property type="match status" value="36"/>
</dbReference>
<feature type="disulfide bond" evidence="21">
    <location>
        <begin position="3581"/>
        <end position="3599"/>
    </location>
</feature>
<feature type="disulfide bond" evidence="21">
    <location>
        <begin position="3615"/>
        <end position="3627"/>
    </location>
</feature>
<evidence type="ECO:0000256" key="23">
    <source>
        <dbReference type="SAM" id="Phobius"/>
    </source>
</evidence>
<dbReference type="SUPFAM" id="SSF57424">
    <property type="entry name" value="LDL receptor-like module"/>
    <property type="match status" value="36"/>
</dbReference>
<evidence type="ECO:0000256" key="17">
    <source>
        <dbReference type="ARBA" id="ARBA00023180"/>
    </source>
</evidence>
<accession>H2YAX9</accession>
<dbReference type="Pfam" id="PF07645">
    <property type="entry name" value="EGF_CA"/>
    <property type="match status" value="3"/>
</dbReference>
<dbReference type="SUPFAM" id="SSF63825">
    <property type="entry name" value="YWTD domain"/>
    <property type="match status" value="8"/>
</dbReference>
<dbReference type="GO" id="GO:0005509">
    <property type="term" value="F:calcium ion binding"/>
    <property type="evidence" value="ECO:0007669"/>
    <property type="project" value="InterPro"/>
</dbReference>
<evidence type="ECO:0000256" key="15">
    <source>
        <dbReference type="ARBA" id="ARBA00023170"/>
    </source>
</evidence>
<feature type="disulfide bond" evidence="21">
    <location>
        <begin position="161"/>
        <end position="173"/>
    </location>
</feature>
<comment type="subcellular location">
    <subcellularLocation>
        <location evidence="1">Cell membrane</location>
        <topology evidence="1">Single-pass type I membrane protein</topology>
    </subcellularLocation>
    <subcellularLocation>
        <location evidence="19">Endosome lumen</location>
    </subcellularLocation>
    <subcellularLocation>
        <location evidence="18">Membrane</location>
        <location evidence="18">Coated pit</location>
    </subcellularLocation>
</comment>
<feature type="disulfide bond" evidence="21">
    <location>
        <begin position="2981"/>
        <end position="2999"/>
    </location>
</feature>
<feature type="disulfide bond" evidence="21">
    <location>
        <begin position="3535"/>
        <end position="3547"/>
    </location>
</feature>
<keyword evidence="8" id="KW-0732">Signal</keyword>
<keyword evidence="4 20" id="KW-0245">EGF-like domain</keyword>
<feature type="disulfide bond" evidence="21">
    <location>
        <begin position="3739"/>
        <end position="3751"/>
    </location>
</feature>
<dbReference type="Ensembl" id="ENSCSAVT00000002518.1">
    <property type="protein sequence ID" value="ENSCSAVP00000002477.1"/>
    <property type="gene ID" value="ENSCSAVG00000001468.1"/>
</dbReference>
<keyword evidence="13 23" id="KW-0472">Membrane</keyword>
<dbReference type="Pfam" id="PF00057">
    <property type="entry name" value="Ldl_recept_a"/>
    <property type="match status" value="33"/>
</dbReference>
<feature type="disulfide bond" evidence="21">
    <location>
        <begin position="2687"/>
        <end position="2705"/>
    </location>
</feature>
<reference evidence="25" key="2">
    <citation type="submission" date="2025-08" db="UniProtKB">
        <authorList>
            <consortium name="Ensembl"/>
        </authorList>
    </citation>
    <scope>IDENTIFICATION</scope>
</reference>
<feature type="disulfide bond" evidence="21">
    <location>
        <begin position="1098"/>
        <end position="1116"/>
    </location>
</feature>
<dbReference type="PRINTS" id="PR00261">
    <property type="entry name" value="LDLRECEPTOR"/>
</dbReference>
<dbReference type="PROSITE" id="PS51120">
    <property type="entry name" value="LDLRB"/>
    <property type="match status" value="20"/>
</dbReference>
<dbReference type="PROSITE" id="PS01187">
    <property type="entry name" value="EGF_CA"/>
    <property type="match status" value="4"/>
</dbReference>
<feature type="repeat" description="LDL-receptor class B" evidence="22">
    <location>
        <begin position="1869"/>
        <end position="1915"/>
    </location>
</feature>
<feature type="repeat" description="LDL-receptor class B" evidence="22">
    <location>
        <begin position="2465"/>
        <end position="2506"/>
    </location>
</feature>
<dbReference type="Gene3D" id="4.10.400.10">
    <property type="entry name" value="Low-density Lipoprotein Receptor"/>
    <property type="match status" value="36"/>
</dbReference>
<feature type="disulfide bond" evidence="21">
    <location>
        <begin position="2728"/>
        <end position="2746"/>
    </location>
</feature>
<evidence type="ECO:0000256" key="3">
    <source>
        <dbReference type="ARBA" id="ARBA00022475"/>
    </source>
</evidence>
<dbReference type="InterPro" id="IPR056588">
    <property type="entry name" value="EGF_LRP2"/>
</dbReference>
<feature type="disulfide bond" evidence="21">
    <location>
        <begin position="221"/>
        <end position="236"/>
    </location>
</feature>
<evidence type="ECO:0000256" key="6">
    <source>
        <dbReference type="ARBA" id="ARBA00022583"/>
    </source>
</evidence>
<dbReference type="InterPro" id="IPR002172">
    <property type="entry name" value="LDrepeatLR_classA_rpt"/>
</dbReference>
<evidence type="ECO:0000256" key="8">
    <source>
        <dbReference type="ARBA" id="ARBA00022729"/>
    </source>
</evidence>
<feature type="repeat" description="LDL-receptor class B" evidence="22">
    <location>
        <begin position="495"/>
        <end position="539"/>
    </location>
</feature>
<dbReference type="InterPro" id="IPR000742">
    <property type="entry name" value="EGF"/>
</dbReference>
<feature type="disulfide bond" evidence="21">
    <location>
        <begin position="3822"/>
        <end position="3834"/>
    </location>
</feature>
<evidence type="ECO:0000256" key="16">
    <source>
        <dbReference type="ARBA" id="ARBA00023176"/>
    </source>
</evidence>
<evidence type="ECO:0000256" key="13">
    <source>
        <dbReference type="ARBA" id="ARBA00023136"/>
    </source>
</evidence>
<evidence type="ECO:0000256" key="5">
    <source>
        <dbReference type="ARBA" id="ARBA00022553"/>
    </source>
</evidence>
<feature type="repeat" description="LDL-receptor class B" evidence="22">
    <location>
        <begin position="1462"/>
        <end position="1504"/>
    </location>
</feature>
<feature type="disulfide bond" evidence="21">
    <location>
        <begin position="3719"/>
        <end position="3734"/>
    </location>
</feature>
<comment type="caution">
    <text evidence="20">Lacks conserved residue(s) required for the propagation of feature annotation.</text>
</comment>
<feature type="disulfide bond" evidence="21">
    <location>
        <begin position="2974"/>
        <end position="2986"/>
    </location>
</feature>
<feature type="disulfide bond" evidence="21">
    <location>
        <begin position="3707"/>
        <end position="3725"/>
    </location>
</feature>
<feature type="disulfide bond" evidence="21">
    <location>
        <begin position="3074"/>
        <end position="3089"/>
    </location>
</feature>
<dbReference type="PROSITE" id="PS01186">
    <property type="entry name" value="EGF_2"/>
    <property type="match status" value="4"/>
</dbReference>
<feature type="disulfide bond" evidence="21">
    <location>
        <begin position="1070"/>
        <end position="1085"/>
    </location>
</feature>
<keyword evidence="15" id="KW-0675">Receptor</keyword>
<feature type="disulfide bond" evidence="21">
    <location>
        <begin position="83"/>
        <end position="95"/>
    </location>
</feature>
<feature type="disulfide bond" evidence="21">
    <location>
        <begin position="3062"/>
        <end position="3080"/>
    </location>
</feature>
<feature type="disulfide bond" evidence="21">
    <location>
        <begin position="3622"/>
        <end position="3640"/>
    </location>
</feature>
<dbReference type="PANTHER" id="PTHR22722">
    <property type="entry name" value="LOW-DENSITY LIPOPROTEIN RECEPTOR-RELATED PROTEIN 2-RELATED"/>
    <property type="match status" value="1"/>
</dbReference>
<feature type="disulfide bond" evidence="21">
    <location>
        <begin position="3554"/>
        <end position="3569"/>
    </location>
</feature>
<evidence type="ECO:0000256" key="20">
    <source>
        <dbReference type="PROSITE-ProRule" id="PRU00076"/>
    </source>
</evidence>
<dbReference type="Pfam" id="PF00058">
    <property type="entry name" value="Ldl_recept_b"/>
    <property type="match status" value="8"/>
</dbReference>
<dbReference type="FunFam" id="4.10.400.10:FF:000005">
    <property type="entry name" value="low-density lipoprotein receptor-related protein 1B"/>
    <property type="match status" value="1"/>
</dbReference>
<dbReference type="PROSITE" id="PS00022">
    <property type="entry name" value="EGF_1"/>
    <property type="match status" value="1"/>
</dbReference>
<dbReference type="SUPFAM" id="SSF57184">
    <property type="entry name" value="Growth factor receptor domain"/>
    <property type="match status" value="2"/>
</dbReference>
<feature type="disulfide bond" evidence="21">
    <location>
        <begin position="3797"/>
        <end position="3812"/>
    </location>
</feature>
<feature type="disulfide bond" evidence="21">
    <location>
        <begin position="1"/>
        <end position="13"/>
    </location>
</feature>
<dbReference type="InterPro" id="IPR000033">
    <property type="entry name" value="LDLR_classB_rpt"/>
</dbReference>
<dbReference type="Proteomes" id="UP000007875">
    <property type="component" value="Unassembled WGS sequence"/>
</dbReference>
<evidence type="ECO:0000313" key="25">
    <source>
        <dbReference type="Ensembl" id="ENSCSAVP00000002477.1"/>
    </source>
</evidence>
<dbReference type="InterPro" id="IPR001881">
    <property type="entry name" value="EGF-like_Ca-bd_dom"/>
</dbReference>
<feature type="repeat" description="LDL-receptor class B" evidence="22">
    <location>
        <begin position="3218"/>
        <end position="3260"/>
    </location>
</feature>
<dbReference type="SUPFAM" id="SSF57196">
    <property type="entry name" value="EGF/Laminin"/>
    <property type="match status" value="5"/>
</dbReference>
<feature type="repeat" description="LDL-receptor class B" evidence="22">
    <location>
        <begin position="409"/>
        <end position="451"/>
    </location>
</feature>
<dbReference type="FunFam" id="2.10.25.10:FF:000009">
    <property type="entry name" value="Low-density lipoprotein receptor isoform 1"/>
    <property type="match status" value="2"/>
</dbReference>
<keyword evidence="11" id="KW-0106">Calcium</keyword>
<dbReference type="Gene3D" id="2.10.25.10">
    <property type="entry name" value="Laminin"/>
    <property type="match status" value="8"/>
</dbReference>
<feature type="repeat" description="LDL-receptor class B" evidence="22">
    <location>
        <begin position="813"/>
        <end position="856"/>
    </location>
</feature>
<feature type="disulfide bond" evidence="21">
    <location>
        <begin position="2721"/>
        <end position="2733"/>
    </location>
</feature>
<feature type="disulfide bond" evidence="21">
    <location>
        <begin position="3033"/>
        <end position="3048"/>
    </location>
</feature>
<keyword evidence="10" id="KW-0967">Endosome</keyword>
<feature type="disulfide bond" evidence="21">
    <location>
        <begin position="1193"/>
        <end position="1208"/>
    </location>
</feature>
<dbReference type="GeneTree" id="ENSGT00940000165769"/>
<evidence type="ECO:0000256" key="7">
    <source>
        <dbReference type="ARBA" id="ARBA00022692"/>
    </source>
</evidence>
<dbReference type="InterPro" id="IPR026823">
    <property type="entry name" value="cEGF"/>
</dbReference>
<feature type="disulfide bond" evidence="21">
    <location>
        <begin position="209"/>
        <end position="227"/>
    </location>
</feature>
<evidence type="ECO:0000313" key="26">
    <source>
        <dbReference type="Proteomes" id="UP000007875"/>
    </source>
</evidence>
<feature type="disulfide bond" evidence="21">
    <location>
        <begin position="139"/>
        <end position="154"/>
    </location>
</feature>
<feature type="repeat" description="LDL-receptor class B" evidence="22">
    <location>
        <begin position="3312"/>
        <end position="3355"/>
    </location>
</feature>
<feature type="repeat" description="LDL-receptor class B" evidence="22">
    <location>
        <begin position="857"/>
        <end position="900"/>
    </location>
</feature>
<sequence>CPSDQFECENGACIDLSWVCDGVTDCLGETVPGSDEEDCPAASCRSSEFQCSDGSCILSEFRCDGDPDCSDGGDEQACPGATCSSSEFTCANNYCIDADLKCDHVNDCPDNSDEQGCSYPTCDELKCKNGACFTSAQRCDGNVDCRDESDEFNCSESSTQCSSNEFQCDNGKCIPQSFYCDVWNNCGDGSDEPDGVCVYPSCPGNTFTCDNSVCVNQEWVCDGTDNCGDGSDEENCDYAIPCLNNQWRCTNSSRCINVVQICDGKIDCEDGTDESQTGSVCSSTKCGILSCDGYCRATPQGGTCYCDDGYQVGDDGISCKDFDECTVFGQCEQKCENTVGSFKCGCADGYIPEQSHDHLHCKATPTAGAPRLLFSAGPNIYFNDFLNDKLDIAVEAGSPIGVDYHYELGKIFWSDAILQKVMSANTDGNNQKVILDKAISDPEQVAVDWIGNNLYVVETKVGRIDICNFDGSHRTGVVTNGLRNPRGLALDPTKGYMFFTDWYTTTARLDRAYMDGSELYTIVDTSVGYPSGITVDFTNSRVYWVDTKFDYVETVDYNGKNRRTILSGSHLLPWPYDVTLFEEHVYISDATKLGILRGNKFNGSIDYALVTKTGVIPNGLIAYHPSRQPKVDNPCAVQNGGCAHLCVLSHVLDGLGYSCLCDLGYVLNMDRKSCKHSDDFILAASYGSIQGIPTGRFQQTDAMLPILSNGQQYFMSVTSDAVNGYIYYGENGKDIIYRTLMNGTGKAEEIVTNRVRLIRALALDWTTGNLYIVDSSMDRITVVNTKDPTNLRKTVVSGDVWSPTSIAISPNRGYMVWTDTYRPARIERAWMDGSNRMSLVNQTLYYPQAITIDLVTGYVYWIDSGFDRIERISINGYSRKEVLVSQAISYPRAITFLNDYIYWYDGRYNSLFRVPDFVTSQTLQTETVRSGLYSVYTLDAFNKDIQNRYMNNQCNRASLPNGGCQLLCFPAPLNSRTCGCPDNMLPDGNNCRPNPHVTPEPPCSSYQFQCANEKCIYTSYRCNGIDDCGDNSDEDDELCGQQIIYFKGGTCRSYQFQCNNGKCIYTSWKCDGDDDCGDNSDEAGCPSTRPCSSYNFQCDNGQCIPKSWVCDTDNDCGDASDEKDCELFDLKTCSSTQFTCSSHLCISQYLVCNGFDDCPDGIDENDCPDVTCNPQYSFACADKKQCVSKTYKCDGHPDCRDGSDEQGCPSKPPGYCESNEFQCQTSGMCIPSGWFCDARVDCDDGSDEPPTCPDTTCRSYQFKCKNRVCIYNSYVCNGDNDCGDNSDEEDCPTPPPTLPPPPCGTMDFECPGTKKCISYNKVCDGVEDCSFGTDEDTFCDADLCSGFGCTDQCVNLPTGPLCWCDGSGYELLNDSKTCADIDECARRYCSQACDNTEGSFYCKCDSGYQLDTDGRTCKVTSKLFCKVSKPYGRPLTPFVGDRNSFLIHIRNLLGNDFDWATRKIYYADTYYGNLYKAFLNGTMREIVFSSGTSITENIAVDWVARNLYWCDYDLGTIEVARIDGTHRAILHAMNVTNPRGLALDPRDGYHYLFWTDWGQNPRIERCDMDGNHRKSIITDRLFWPNGLTIDYPNTMVYLDAKLDFIHRCGYDGQDRTEVLAGTNFIRHPHSLTILEDYLYWTDRETYSVSRCNKWDGSKNQTKVMTGLYYPTDLHAFHPVRQPAGTNYCEGNPCSHICLLGNFRPRYYTCACPVGSSLTDTHTCTPNQDDFILVSTPGRIFGIALDPEDQESDKMIPVTNIVNGMDVEHDDSQGWVYWVDTRYKTIERIHVTGTNKSTFAYGNLLGLSELAFDWVSRNMYYTNPDAKHIEVIRVDPGNNRQYYRRTIIGNIGNETGVANPIGLAVDPQNGKLYWSDQGGDGIPPKISRCNMDGSYIENIITTSVNNIQHIALDYSGGRIFWAEQNSGSIMSATTDGTDIRTIVDNVIRPMGLTVIGDYIYYSDLSLQLIERADKTNGNNQQILRSDVEDVTSLKIFNRPLSLANDCSKTINGGCQQLCFVVGGSRRCSCSTGFTLNGDGVTCSSSDSFALVSLGNNLRGFNLDGASHVDAMPPMFSSYWNSSFVGVDMKQQKIMWSSYRRGGSTSGGYLGYLFNVVYAADRDNGYARQVVIGGIGSRGITGFAYDWVSQNIFFLNGFTRETYLEVGTYNRRYRLILIKIVDDMPVAIAINPLKRLLYWADYGQVPKIESAYMDGTNRTILATSGLTQPRSIVIDYSTHDVYWCDEQSSTIEKMSWDGSNRVTIRSGRNYPSPRGVAVYQDYIYWVDPTWKSLFRASTDPSNQDDPEKLRDGLENPQDVAIYDQSIQPDDPSNNPCANNNGGCSQLCIALPDNSRVCKCAFGKIGNDGTSCNDAEDYVVFTTTRDISGFHVDPDDHSLIFPTVTASYPIAVAHDLQDNRAYFATRQGSYSRIGYIDLNSNPSYPKYVVTSGLRGPEGTCLDFDWVHRKLYYTDNSLKIIGSVSPDGSNMTTVVSGLNLPRGIAVDPCRGYIYWTDWGTHTIERSTLVGNGRTVIVSEDLLWPNGVTIDFDEDKLYWVDAEPKERVERSNMDGTERELIIPSLDHPFAIAILDQFVYWTDWSTRGVYRWIYYEILMIKHLYGFLLSIVHTASPLHRFNGGCSDICSIGPSNTAECSCPIDDGKKYYLANNGKDCIEDTGQDRCNANQYTCSNGICRPLSWVCDGYTDCSDGADEAERTCADHTCESHRHRCPNGRCIPISFVCDFDDDCGDGSDEQGCPTPTCASDEFECLYGRCLSISQVCNGYDNCRDGVVSDEKDCNHTTCRPGYHKCTNTNVCIYGGWLCDGDNDCGDNSDEAPVFCAGKTCRSGQFQCDNVYQCIPLTWYCDDYNDCDDGSDEPTQCTHPDRTCPQGAFTCDNGRCINIDWVCNGVNDCNDNSDEDERQDCGSRTCQSTEFTCEGNPPGHSRCISRLFVCDGDIDCEDGADELQPECPPTICNENQFNCTNGLCIPKYYVCDHDNDCGDYSDEYGDCVYQTCSSYQFTCENGKCIPKSWTCDGRNDCTDNSDEVSCPTGPPTCGPDMFMCKNGQCIDMGVVCDRNPDCSDRSDEERCGLNECATIASNQCAQLCVDTLTSYYCDCNPGFRLLADGKACEDINECIETPWVCSQLCDNIEGSYYCKCGSGYLREPDGVTCRQNSGIEPYILFSNRYYIRKIAVDGSDYELVKGLDTVVALDYDYQGQRMYWTDVTAKQIGSMKFDGTDKKTLFHREVPDGEGLAVEWVTGKLYWLDATLRALHVSELNGTSKLTLMKGCIDVNRTYCFHSPRALALHPKRSLLFWTDLGLKPYIAKAYLNGDNAQTVITTVVGWPSALTIDYVTERIYWGDAHLNAIQFSDMDGNNRHRLYLNGLNQPMAFAITFFESYIYWTDYSTYSMYKAHGLDGSNLQRLVNSTHRQYDLHVVHPYRQDNRLTNPCEMNNGDCSHLCLMAMDGNKECKCPDNFVSVSVGITGTRCFPACTSAQYRCDSTEKCIPIYWKCDGVEDCPDGSDEPDTCPPRSCPIGYFQCVDYGCVKPEYMCDGDNDCDDGSDEVNCDDYPCLDTQFKCGNGKCLSNSRVCNGFDECGDNSDEDADMCAQHTCPVGHFQCDNGRCIPSNWWCDVDNDCGDGSDEPVAVCASDQHVCRPELDFACKTNYRCVPKYSMCNGIDDCYDNSDEEQCSQMTCDPNNDYQCPNFRCIPLRWRCDDYNDCGDNSDEVGCAPRQCSESEFRCDNLQCIPGDWVCDQYDNCGDGSDERGCTAATCSTGFFECTSGHCVPSSVVCDGDRDCLDASDEAACVPKFPGGRYCPNNRFQCDNHVCVNLNFRCDGQNDCGDESDEYPSVCESIDCVSPKWRCEKTRLCIFENQKCDGKDDCKDGTDETIEMCHPTTVAPTCTYVQFKCFNGKCVSELVVCNDVDDCGDQTDESGCHKGDTTHTCADKPCEQVCTTIPSFGDIPGYYLCSCNDGFTVSGFNDNTHSCDDINECFESWSTCSQICRNTKGSYQCECGDGYVLSGTTECSAEGFSMMLIADEQDVITYDVLNDKEAKLVQRQLRMGAMDYAYLGGNQSVLIWTDTATHTVKPKIVRTMMPYMDGSTNNFGISQDLAVPGLTKPNGIAVDWVTQNIYWTDETAGSITVSLLDGRYPKTLIDRIDTPRAIVVNPKSSYMFWTTLGLTPAIYRSHMDGGSIIQLDDVVVGYPTGLAIDYQHGGRLYICDEQADRIIAVSQHGHNQVNIARGAGNPISVEVFENTVYWTTSDKSLYRNEKFGRGVKKLLRRGLKSASDIKIYHPSRYESGMAQRCKADSCSHLCLLSPGSYTCACPDGSSFFPGSARQCDASYVAPLPQLSVCQCRNGATCTYDENSMPVCLCASGYFGVNCENGASVPLPSLADGGIIAAVVVIMVVIGVAGFFYFRKKNS</sequence>
<feature type="disulfide bond" evidence="21">
    <location>
        <begin position="44"/>
        <end position="56"/>
    </location>
</feature>
<dbReference type="SMART" id="SM00135">
    <property type="entry name" value="LY"/>
    <property type="match status" value="37"/>
</dbReference>
<keyword evidence="17" id="KW-0325">Glycoprotein</keyword>
<keyword evidence="9" id="KW-0677">Repeat</keyword>
<keyword evidence="3" id="KW-1003">Cell membrane</keyword>
<feature type="repeat" description="LDL-receptor class B" evidence="22">
    <location>
        <begin position="1773"/>
        <end position="1815"/>
    </location>
</feature>
<dbReference type="Pfam" id="PF24468">
    <property type="entry name" value="EGF_LRP2"/>
    <property type="match status" value="1"/>
</dbReference>
<feature type="disulfide bond" evidence="21">
    <location>
        <begin position="3055"/>
        <end position="3067"/>
    </location>
</feature>
<evidence type="ECO:0000256" key="19">
    <source>
        <dbReference type="ARBA" id="ARBA00046273"/>
    </source>
</evidence>
<evidence type="ECO:0000256" key="1">
    <source>
        <dbReference type="ARBA" id="ARBA00004251"/>
    </source>
</evidence>
<feature type="disulfide bond" evidence="21">
    <location>
        <begin position="168"/>
        <end position="186"/>
    </location>
</feature>
<feature type="disulfide bond" evidence="21">
    <location>
        <begin position="1133"/>
        <end position="1145"/>
    </location>
</feature>
<keyword evidence="26" id="KW-1185">Reference proteome</keyword>
<feature type="disulfide bond" evidence="21">
    <location>
        <begin position="51"/>
        <end position="69"/>
    </location>
</feature>
<feature type="disulfide bond" evidence="21">
    <location>
        <begin position="2886"/>
        <end position="2898"/>
    </location>
</feature>
<feature type="disulfide bond" evidence="21">
    <location>
        <begin position="102"/>
        <end position="117"/>
    </location>
</feature>
<feature type="disulfide bond" evidence="21">
    <location>
        <begin position="90"/>
        <end position="108"/>
    </location>
</feature>
<dbReference type="InterPro" id="IPR023415">
    <property type="entry name" value="LDLR_class-A_CS"/>
</dbReference>
<keyword evidence="7 23" id="KW-0812">Transmembrane</keyword>
<evidence type="ECO:0000256" key="4">
    <source>
        <dbReference type="ARBA" id="ARBA00022536"/>
    </source>
</evidence>
<dbReference type="GO" id="GO:0006898">
    <property type="term" value="P:receptor-mediated endocytosis"/>
    <property type="evidence" value="ECO:0007669"/>
    <property type="project" value="TreeGrafter"/>
</dbReference>
<dbReference type="Gene3D" id="2.120.10.30">
    <property type="entry name" value="TolB, C-terminal domain"/>
    <property type="match status" value="8"/>
</dbReference>
<dbReference type="FunFam" id="4.10.400.10:FF:000219">
    <property type="entry name" value="LDL receptor protein 1, isoform F"/>
    <property type="match status" value="1"/>
</dbReference>
<feature type="repeat" description="LDL-receptor class B" evidence="22">
    <location>
        <begin position="2193"/>
        <end position="2236"/>
    </location>
</feature>
<dbReference type="PROSITE" id="PS01209">
    <property type="entry name" value="LDLRA_1"/>
    <property type="match status" value="16"/>
</dbReference>
<feature type="domain" description="EGF-like" evidence="24">
    <location>
        <begin position="4360"/>
        <end position="4394"/>
    </location>
</feature>
<feature type="disulfide bond" evidence="21">
    <location>
        <begin position="3778"/>
        <end position="3790"/>
    </location>
</feature>
<dbReference type="InterPro" id="IPR036055">
    <property type="entry name" value="LDL_receptor-like_sf"/>
</dbReference>
<dbReference type="CDD" id="cd00112">
    <property type="entry name" value="LDLa"/>
    <property type="match status" value="32"/>
</dbReference>
<feature type="disulfide bond" evidence="21">
    <location>
        <begin position="3785"/>
        <end position="3803"/>
    </location>
</feature>
<comment type="similarity">
    <text evidence="2">Belongs to the LDLR family.</text>
</comment>
<feature type="disulfide bond" evidence="21">
    <location>
        <begin position="1152"/>
        <end position="1167"/>
    </location>
</feature>
<feature type="disulfide bond" evidence="21">
    <location>
        <begin position="1257"/>
        <end position="1269"/>
    </location>
</feature>
<dbReference type="PROSITE" id="PS00010">
    <property type="entry name" value="ASX_HYDROXYL"/>
    <property type="match status" value="4"/>
</dbReference>
<feature type="disulfide bond" evidence="21">
    <location>
        <begin position="3574"/>
        <end position="3586"/>
    </location>
</feature>
<dbReference type="FunFam" id="4.10.400.10:FF:000011">
    <property type="entry name" value="Low-density lipoprotein receptor-related protein 1"/>
    <property type="match status" value="4"/>
</dbReference>
<feature type="disulfide bond" evidence="21">
    <location>
        <begin position="3746"/>
        <end position="3764"/>
    </location>
</feature>
<feature type="repeat" description="LDL-receptor class B" evidence="22">
    <location>
        <begin position="1550"/>
        <end position="1593"/>
    </location>
</feature>
<reference evidence="26" key="1">
    <citation type="submission" date="2003-08" db="EMBL/GenBank/DDBJ databases">
        <authorList>
            <person name="Birren B."/>
            <person name="Nusbaum C."/>
            <person name="Abebe A."/>
            <person name="Abouelleil A."/>
            <person name="Adekoya E."/>
            <person name="Ait-zahra M."/>
            <person name="Allen N."/>
            <person name="Allen T."/>
            <person name="An P."/>
            <person name="Anderson M."/>
            <person name="Anderson S."/>
            <person name="Arachchi H."/>
            <person name="Armbruster J."/>
            <person name="Bachantsang P."/>
            <person name="Baldwin J."/>
            <person name="Barry A."/>
            <person name="Bayul T."/>
            <person name="Blitshsteyn B."/>
            <person name="Bloom T."/>
            <person name="Blye J."/>
            <person name="Boguslavskiy L."/>
            <person name="Borowsky M."/>
            <person name="Boukhgalter B."/>
            <person name="Brunache A."/>
            <person name="Butler J."/>
            <person name="Calixte N."/>
            <person name="Calvo S."/>
            <person name="Camarata J."/>
            <person name="Campo K."/>
            <person name="Chang J."/>
            <person name="Cheshatsang Y."/>
            <person name="Citroen M."/>
            <person name="Collymore A."/>
            <person name="Considine T."/>
            <person name="Cook A."/>
            <person name="Cooke P."/>
            <person name="Corum B."/>
            <person name="Cuomo C."/>
            <person name="David R."/>
            <person name="Dawoe T."/>
            <person name="Degray S."/>
            <person name="Dodge S."/>
            <person name="Dooley K."/>
            <person name="Dorje P."/>
            <person name="Dorjee K."/>
            <person name="Dorris L."/>
            <person name="Duffey N."/>
            <person name="Dupes A."/>
            <person name="Elkins T."/>
            <person name="Engels R."/>
            <person name="Erickson J."/>
            <person name="Farina A."/>
            <person name="Faro S."/>
            <person name="Ferreira P."/>
            <person name="Fischer H."/>
            <person name="Fitzgerald M."/>
            <person name="Foley K."/>
            <person name="Gage D."/>
            <person name="Galagan J."/>
            <person name="Gearin G."/>
            <person name="Gnerre S."/>
            <person name="Gnirke A."/>
            <person name="Goyette A."/>
            <person name="Graham J."/>
            <person name="Grandbois E."/>
            <person name="Gyaltsen K."/>
            <person name="Hafez N."/>
            <person name="Hagopian D."/>
            <person name="Hagos B."/>
            <person name="Hall J."/>
            <person name="Hatcher B."/>
            <person name="Heller A."/>
            <person name="Higgins H."/>
            <person name="Honan T."/>
            <person name="Horn A."/>
            <person name="Houde N."/>
            <person name="Hughes L."/>
            <person name="Hulme W."/>
            <person name="Husby E."/>
            <person name="Iliev I."/>
            <person name="Jaffe D."/>
            <person name="Jones C."/>
            <person name="Kamal M."/>
            <person name="Kamat A."/>
            <person name="Kamvysselis M."/>
            <person name="Karlsson E."/>
            <person name="Kells C."/>
            <person name="Kieu A."/>
            <person name="Kisner P."/>
            <person name="Kodira C."/>
            <person name="Kulbokas E."/>
            <person name="Labutti K."/>
            <person name="Lama D."/>
            <person name="Landers T."/>
            <person name="Leger J."/>
            <person name="Levine S."/>
            <person name="Lewis D."/>
            <person name="Lewis T."/>
            <person name="Lindblad-toh K."/>
            <person name="Liu X."/>
            <person name="Lokyitsang T."/>
            <person name="Lokyitsang Y."/>
            <person name="Lucien O."/>
            <person name="Lui A."/>
            <person name="Ma L.J."/>
            <person name="Mabbitt R."/>
            <person name="Macdonald J."/>
            <person name="Maclean C."/>
            <person name="Major J."/>
            <person name="Manning J."/>
            <person name="Marabella R."/>
            <person name="Maru K."/>
            <person name="Matthews C."/>
            <person name="Mauceli E."/>
            <person name="Mccarthy M."/>
            <person name="Mcdonough S."/>
            <person name="Mcghee T."/>
            <person name="Meldrim J."/>
            <person name="Meneus L."/>
            <person name="Mesirov J."/>
            <person name="Mihalev A."/>
            <person name="Mihova T."/>
            <person name="Mikkelsen T."/>
            <person name="Mlenga V."/>
            <person name="Moru K."/>
            <person name="Mozes J."/>
            <person name="Mulrain L."/>
            <person name="Munson G."/>
            <person name="Naylor J."/>
            <person name="Newes C."/>
            <person name="Nguyen C."/>
            <person name="Nguyen N."/>
            <person name="Nguyen T."/>
            <person name="Nicol R."/>
            <person name="Nielsen C."/>
            <person name="Nizzari M."/>
            <person name="Norbu C."/>
            <person name="Norbu N."/>
            <person name="O'donnell P."/>
            <person name="Okoawo O."/>
            <person name="O'leary S."/>
            <person name="Omotosho B."/>
            <person name="O'neill K."/>
            <person name="Osman S."/>
            <person name="Parker S."/>
            <person name="Perrin D."/>
            <person name="Phunkhang P."/>
            <person name="Piqani B."/>
            <person name="Purcell S."/>
            <person name="Rachupka T."/>
            <person name="Ramasamy U."/>
            <person name="Rameau R."/>
            <person name="Ray V."/>
            <person name="Raymond C."/>
            <person name="Retta R."/>
            <person name="Richardson S."/>
            <person name="Rise C."/>
            <person name="Rodriguez J."/>
            <person name="Rogers J."/>
            <person name="Rogov P."/>
            <person name="Rutman M."/>
            <person name="Schupbach R."/>
            <person name="Seaman C."/>
            <person name="Settipalli S."/>
            <person name="Sharpe T."/>
            <person name="Sheridan J."/>
            <person name="Sherpa N."/>
            <person name="Shi J."/>
            <person name="Smirnov S."/>
            <person name="Smith C."/>
            <person name="Sougnez C."/>
            <person name="Spencer B."/>
            <person name="Stalker J."/>
            <person name="Stange-thomann N."/>
            <person name="Stavropoulos S."/>
            <person name="Stetson K."/>
            <person name="Stone C."/>
            <person name="Stone S."/>
            <person name="Stubbs M."/>
            <person name="Talamas J."/>
            <person name="Tchuinga P."/>
            <person name="Tenzing P."/>
            <person name="Tesfaye S."/>
            <person name="Theodore J."/>
            <person name="Thoulutsang Y."/>
            <person name="Topham K."/>
            <person name="Towey S."/>
            <person name="Tsamla T."/>
            <person name="Tsomo N."/>
            <person name="Vallee D."/>
            <person name="Vassiliev H."/>
            <person name="Venkataraman V."/>
            <person name="Vinson J."/>
            <person name="Vo A."/>
            <person name="Wade C."/>
            <person name="Wang S."/>
            <person name="Wangchuk T."/>
            <person name="Wangdi T."/>
            <person name="Whittaker C."/>
            <person name="Wilkinson J."/>
            <person name="Wu Y."/>
            <person name="Wyman D."/>
            <person name="Yadav S."/>
            <person name="Yang S."/>
            <person name="Yang X."/>
            <person name="Yeager S."/>
            <person name="Yee E."/>
            <person name="Young G."/>
            <person name="Zainoun J."/>
            <person name="Zembeck L."/>
            <person name="Zimmer A."/>
            <person name="Zody M."/>
            <person name="Lander E."/>
        </authorList>
    </citation>
    <scope>NUCLEOTIDE SEQUENCE [LARGE SCALE GENOMIC DNA]</scope>
</reference>
<feature type="disulfide bond" evidence="20">
    <location>
        <begin position="4384"/>
        <end position="4393"/>
    </location>
</feature>
<feature type="disulfide bond" evidence="21">
    <location>
        <begin position="2767"/>
        <end position="2785"/>
    </location>
</feature>
<feature type="disulfide bond" evidence="21">
    <location>
        <begin position="63"/>
        <end position="78"/>
    </location>
</feature>
<reference evidence="25" key="3">
    <citation type="submission" date="2025-09" db="UniProtKB">
        <authorList>
            <consortium name="Ensembl"/>
        </authorList>
    </citation>
    <scope>IDENTIFICATION</scope>
</reference>
<evidence type="ECO:0000256" key="18">
    <source>
        <dbReference type="ARBA" id="ARBA00037878"/>
    </source>
</evidence>
<feature type="disulfide bond" evidence="21">
    <location>
        <begin position="1276"/>
        <end position="1291"/>
    </location>
</feature>
<feature type="disulfide bond" evidence="21">
    <location>
        <begin position="3679"/>
        <end position="3694"/>
    </location>
</feature>
<dbReference type="InterPro" id="IPR011042">
    <property type="entry name" value="6-blade_b-propeller_TolB-like"/>
</dbReference>
<feature type="domain" description="EGF-like" evidence="24">
    <location>
        <begin position="1380"/>
        <end position="1418"/>
    </location>
</feature>
<feature type="repeat" description="LDL-receptor class B" evidence="22">
    <location>
        <begin position="540"/>
        <end position="584"/>
    </location>
</feature>
<evidence type="ECO:0000256" key="22">
    <source>
        <dbReference type="PROSITE-ProRule" id="PRU00461"/>
    </source>
</evidence>
<dbReference type="CDD" id="cd00054">
    <property type="entry name" value="EGF_CA"/>
    <property type="match status" value="2"/>
</dbReference>
<feature type="repeat" description="LDL-receptor class B" evidence="22">
    <location>
        <begin position="3356"/>
        <end position="3398"/>
    </location>
</feature>
<feature type="repeat" description="LDL-receptor class B" evidence="22">
    <location>
        <begin position="2237"/>
        <end position="2280"/>
    </location>
</feature>
<feature type="disulfide bond" evidence="21">
    <location>
        <begin position="2680"/>
        <end position="2692"/>
    </location>
</feature>
<feature type="repeat" description="LDL-receptor class B" evidence="22">
    <location>
        <begin position="2550"/>
        <end position="2592"/>
    </location>
</feature>
<proteinExistence type="inferred from homology"/>
<feature type="disulfide bond" evidence="21">
    <location>
        <begin position="3542"/>
        <end position="3560"/>
    </location>
</feature>
<dbReference type="FunFam" id="4.10.400.10:FF:000024">
    <property type="entry name" value="Low-density lipoprotein RecePtor related"/>
    <property type="match status" value="1"/>
</dbReference>
<dbReference type="FunFam" id="4.10.400.10:FF:000002">
    <property type="entry name" value="Low-density lipoprotein receptor-related protein 1"/>
    <property type="match status" value="1"/>
</dbReference>
<evidence type="ECO:0000256" key="14">
    <source>
        <dbReference type="ARBA" id="ARBA00023157"/>
    </source>
</evidence>
<feature type="disulfide bond" evidence="21">
    <location>
        <begin position="3829"/>
        <end position="3847"/>
    </location>
</feature>
<keyword evidence="14 20" id="KW-1015">Disulfide bond</keyword>
<dbReference type="FunFam" id="4.10.400.10:FF:000034">
    <property type="entry name" value="Low-density lipoprotein receptor-related protein 2"/>
    <property type="match status" value="3"/>
</dbReference>
<feature type="disulfide bond" evidence="21">
    <location>
        <begin position="1091"/>
        <end position="1103"/>
    </location>
</feature>
<dbReference type="InterPro" id="IPR018097">
    <property type="entry name" value="EGF_Ca-bd_CS"/>
</dbReference>
<protein>
    <recommendedName>
        <fullName evidence="24">EGF-like domain-containing protein</fullName>
    </recommendedName>
</protein>
<feature type="disulfide bond" evidence="21">
    <location>
        <begin position="2760"/>
        <end position="2772"/>
    </location>
</feature>
<feature type="transmembrane region" description="Helical" evidence="23">
    <location>
        <begin position="4408"/>
        <end position="4428"/>
    </location>
</feature>
<dbReference type="FunFam" id="2.120.10.30:FF:000241">
    <property type="entry name" value="Low-density lipoprotein receptor-related protein 6"/>
    <property type="match status" value="7"/>
</dbReference>
<organism evidence="25 26">
    <name type="scientific">Ciona savignyi</name>
    <name type="common">Pacific transparent sea squirt</name>
    <dbReference type="NCBI Taxonomy" id="51511"/>
    <lineage>
        <taxon>Eukaryota</taxon>
        <taxon>Metazoa</taxon>
        <taxon>Chordata</taxon>
        <taxon>Tunicata</taxon>
        <taxon>Ascidiacea</taxon>
        <taxon>Phlebobranchia</taxon>
        <taxon>Cionidae</taxon>
        <taxon>Ciona</taxon>
    </lineage>
</organism>
<dbReference type="InterPro" id="IPR009030">
    <property type="entry name" value="Growth_fac_rcpt_cys_sf"/>
</dbReference>
<dbReference type="GO" id="GO:0043235">
    <property type="term" value="C:receptor complex"/>
    <property type="evidence" value="ECO:0007669"/>
    <property type="project" value="TreeGrafter"/>
</dbReference>
<feature type="disulfide bond" evidence="21">
    <location>
        <begin position="1110"/>
        <end position="1125"/>
    </location>
</feature>
<feature type="disulfide bond" evidence="21">
    <location>
        <begin position="3916"/>
        <end position="3934"/>
    </location>
</feature>
<name>H2YAX9_CIOSA</name>
<feature type="disulfide bond" evidence="21">
    <location>
        <begin position="1058"/>
        <end position="1076"/>
    </location>
</feature>
<feature type="disulfide bond" evidence="21">
    <location>
        <begin position="202"/>
        <end position="214"/>
    </location>
</feature>
<dbReference type="PROSITE" id="PS50026">
    <property type="entry name" value="EGF_3"/>
    <property type="match status" value="2"/>
</dbReference>
<feature type="disulfide bond" evidence="21">
    <location>
        <begin position="3928"/>
        <end position="3943"/>
    </location>
</feature>
<keyword evidence="5" id="KW-0597">Phosphoprotein</keyword>
<feature type="disulfide bond" evidence="21">
    <location>
        <begin position="1003"/>
        <end position="1015"/>
    </location>
</feature>
<evidence type="ECO:0000256" key="2">
    <source>
        <dbReference type="ARBA" id="ARBA00009939"/>
    </source>
</evidence>
<feature type="disulfide bond" evidence="21">
    <location>
        <begin position="1051"/>
        <end position="1063"/>
    </location>
</feature>
<feature type="disulfide bond" evidence="21">
    <location>
        <begin position="1140"/>
        <end position="1158"/>
    </location>
</feature>
<dbReference type="GO" id="GO:0042562">
    <property type="term" value="F:hormone binding"/>
    <property type="evidence" value="ECO:0007669"/>
    <property type="project" value="TreeGrafter"/>
</dbReference>
<evidence type="ECO:0000256" key="21">
    <source>
        <dbReference type="PROSITE-ProRule" id="PRU00124"/>
    </source>
</evidence>
<keyword evidence="6" id="KW-0254">Endocytosis</keyword>
<feature type="repeat" description="LDL-receptor class B" evidence="22">
    <location>
        <begin position="2507"/>
        <end position="2549"/>
    </location>
</feature>
<dbReference type="Pfam" id="PF12662">
    <property type="entry name" value="cEGF"/>
    <property type="match status" value="1"/>
</dbReference>
<feature type="disulfide bond" evidence="21">
    <location>
        <begin position="3758"/>
        <end position="3773"/>
    </location>
</feature>
<feature type="disulfide bond" evidence="21">
    <location>
        <begin position="1264"/>
        <end position="1282"/>
    </location>
</feature>
<feature type="disulfide bond" evidence="21">
    <location>
        <begin position="3021"/>
        <end position="3039"/>
    </location>
</feature>
<feature type="disulfide bond" evidence="21">
    <location>
        <begin position="1010"/>
        <end position="1028"/>
    </location>
</feature>
<feature type="repeat" description="LDL-receptor class B" evidence="22">
    <location>
        <begin position="452"/>
        <end position="494"/>
    </location>
</feature>
<dbReference type="PANTHER" id="PTHR22722:SF14">
    <property type="entry name" value="MEGALIN, ISOFORM A"/>
    <property type="match status" value="1"/>
</dbReference>
<feature type="disulfide bond" evidence="21">
    <location>
        <begin position="2893"/>
        <end position="2911"/>
    </location>
</feature>